<dbReference type="Proteomes" id="UP000828048">
    <property type="component" value="Chromosome 12"/>
</dbReference>
<protein>
    <submittedName>
        <fullName evidence="1">Uncharacterized protein</fullName>
    </submittedName>
</protein>
<accession>A0ACB7ZAN6</accession>
<sequence>MSEFNGNGGGGDGDDGDLQAVVRGFNNSFSTCSSTATILDYPQTCFSPLIIQEDDLFFSSFPDLLCERNTVFDELEELYKPFYPVLNQLSPQASLSSSVSGEDRSEPERVQEKEAFPESTTVAGATPVAGAAPSSSPLAVKYKRRKTQHKRVVVEVAAESLSSDVWAWRKYGQKPIKGSPHPRSYYRCSSSKGCLARKQVERSQTDPQMFVITYTAEHCHGHPTRKSSLAGTTRHKFSQPKSPTSSDPDASISAGSGCSLSPPVTPLLALQEEAEQRLLDEASKNSIIGLDHTCDAMLFDDFFSGFDELDRLTSDLAYCN</sequence>
<reference evidence="1 2" key="1">
    <citation type="journal article" date="2021" name="Hortic Res">
        <title>High-quality reference genome and annotation aids understanding of berry development for evergreen blueberry (Vaccinium darrowii).</title>
        <authorList>
            <person name="Yu J."/>
            <person name="Hulse-Kemp A.M."/>
            <person name="Babiker E."/>
            <person name="Staton M."/>
        </authorList>
    </citation>
    <scope>NUCLEOTIDE SEQUENCE [LARGE SCALE GENOMIC DNA]</scope>
    <source>
        <strain evidence="2">cv. NJ 8807/NJ 8810</strain>
        <tissue evidence="1">Young leaf</tissue>
    </source>
</reference>
<name>A0ACB7ZAN6_9ERIC</name>
<comment type="caution">
    <text evidence="1">The sequence shown here is derived from an EMBL/GenBank/DDBJ whole genome shotgun (WGS) entry which is preliminary data.</text>
</comment>
<keyword evidence="2" id="KW-1185">Reference proteome</keyword>
<evidence type="ECO:0000313" key="2">
    <source>
        <dbReference type="Proteomes" id="UP000828048"/>
    </source>
</evidence>
<organism evidence="1 2">
    <name type="scientific">Vaccinium darrowii</name>
    <dbReference type="NCBI Taxonomy" id="229202"/>
    <lineage>
        <taxon>Eukaryota</taxon>
        <taxon>Viridiplantae</taxon>
        <taxon>Streptophyta</taxon>
        <taxon>Embryophyta</taxon>
        <taxon>Tracheophyta</taxon>
        <taxon>Spermatophyta</taxon>
        <taxon>Magnoliopsida</taxon>
        <taxon>eudicotyledons</taxon>
        <taxon>Gunneridae</taxon>
        <taxon>Pentapetalae</taxon>
        <taxon>asterids</taxon>
        <taxon>Ericales</taxon>
        <taxon>Ericaceae</taxon>
        <taxon>Vaccinioideae</taxon>
        <taxon>Vaccinieae</taxon>
        <taxon>Vaccinium</taxon>
    </lineage>
</organism>
<dbReference type="EMBL" id="CM037162">
    <property type="protein sequence ID" value="KAH7862521.1"/>
    <property type="molecule type" value="Genomic_DNA"/>
</dbReference>
<evidence type="ECO:0000313" key="1">
    <source>
        <dbReference type="EMBL" id="KAH7862521.1"/>
    </source>
</evidence>
<gene>
    <name evidence="1" type="ORF">Vadar_006019</name>
</gene>
<proteinExistence type="predicted"/>